<keyword evidence="2" id="KW-0238">DNA-binding</keyword>
<evidence type="ECO:0000259" key="5">
    <source>
        <dbReference type="PROSITE" id="PS50043"/>
    </source>
</evidence>
<dbReference type="Proteomes" id="UP000807785">
    <property type="component" value="Unassembled WGS sequence"/>
</dbReference>
<evidence type="ECO:0000313" key="8">
    <source>
        <dbReference type="Proteomes" id="UP000807785"/>
    </source>
</evidence>
<dbReference type="AlphaFoldDB" id="A0A9D7E6A4"/>
<sequence length="211" mass="22818">MNAATVFIVDDDAAVRDGLSMLCESAGLRAECFDCAEAFLATYRPQRPGCLVLDVRMPRISGPQLHEELARHGDPPPIIYLTAHGDIPTTVQAIKAGAQDFLTKPVDGALLIERIQAALARDLATRQRSAALADQCARLVDLTEREREIMTLAVAGESNKVIAKHLGISHRTVEIHRTHILRKTGASNVLELAKLAAECGLTIAKDLNAEP</sequence>
<comment type="caution">
    <text evidence="7">The sequence shown here is derived from an EMBL/GenBank/DDBJ whole genome shotgun (WGS) entry which is preliminary data.</text>
</comment>
<dbReference type="GO" id="GO:0000160">
    <property type="term" value="P:phosphorelay signal transduction system"/>
    <property type="evidence" value="ECO:0007669"/>
    <property type="project" value="InterPro"/>
</dbReference>
<keyword evidence="1" id="KW-0805">Transcription regulation</keyword>
<dbReference type="InterPro" id="IPR036388">
    <property type="entry name" value="WH-like_DNA-bd_sf"/>
</dbReference>
<dbReference type="GO" id="GO:0006355">
    <property type="term" value="P:regulation of DNA-templated transcription"/>
    <property type="evidence" value="ECO:0007669"/>
    <property type="project" value="InterPro"/>
</dbReference>
<dbReference type="SUPFAM" id="SSF52172">
    <property type="entry name" value="CheY-like"/>
    <property type="match status" value="1"/>
</dbReference>
<name>A0A9D7E6A4_9PROT</name>
<dbReference type="PANTHER" id="PTHR44688">
    <property type="entry name" value="DNA-BINDING TRANSCRIPTIONAL ACTIVATOR DEVR_DOSR"/>
    <property type="match status" value="1"/>
</dbReference>
<dbReference type="SMART" id="SM00448">
    <property type="entry name" value="REC"/>
    <property type="match status" value="1"/>
</dbReference>
<evidence type="ECO:0000313" key="7">
    <source>
        <dbReference type="EMBL" id="MBK6973670.1"/>
    </source>
</evidence>
<dbReference type="SUPFAM" id="SSF46894">
    <property type="entry name" value="C-terminal effector domain of the bipartite response regulators"/>
    <property type="match status" value="1"/>
</dbReference>
<feature type="modified residue" description="4-aspartylphosphate" evidence="4">
    <location>
        <position position="54"/>
    </location>
</feature>
<protein>
    <submittedName>
        <fullName evidence="7">Response regulator transcription factor</fullName>
    </submittedName>
</protein>
<evidence type="ECO:0000256" key="3">
    <source>
        <dbReference type="ARBA" id="ARBA00023163"/>
    </source>
</evidence>
<dbReference type="CDD" id="cd17537">
    <property type="entry name" value="REC_FixJ"/>
    <property type="match status" value="1"/>
</dbReference>
<dbReference type="InterPro" id="IPR000792">
    <property type="entry name" value="Tscrpt_reg_LuxR_C"/>
</dbReference>
<dbReference type="PROSITE" id="PS50110">
    <property type="entry name" value="RESPONSE_REGULATORY"/>
    <property type="match status" value="1"/>
</dbReference>
<feature type="domain" description="Response regulatory" evidence="6">
    <location>
        <begin position="5"/>
        <end position="119"/>
    </location>
</feature>
<evidence type="ECO:0000256" key="1">
    <source>
        <dbReference type="ARBA" id="ARBA00023015"/>
    </source>
</evidence>
<gene>
    <name evidence="7" type="ORF">IPH26_12265</name>
</gene>
<dbReference type="GO" id="GO:0003677">
    <property type="term" value="F:DNA binding"/>
    <property type="evidence" value="ECO:0007669"/>
    <property type="project" value="UniProtKB-KW"/>
</dbReference>
<evidence type="ECO:0000259" key="6">
    <source>
        <dbReference type="PROSITE" id="PS50110"/>
    </source>
</evidence>
<dbReference type="PRINTS" id="PR00038">
    <property type="entry name" value="HTHLUXR"/>
</dbReference>
<dbReference type="PANTHER" id="PTHR44688:SF16">
    <property type="entry name" value="DNA-BINDING TRANSCRIPTIONAL ACTIVATOR DEVR_DOSR"/>
    <property type="match status" value="1"/>
</dbReference>
<dbReference type="PROSITE" id="PS50043">
    <property type="entry name" value="HTH_LUXR_2"/>
    <property type="match status" value="1"/>
</dbReference>
<dbReference type="CDD" id="cd06170">
    <property type="entry name" value="LuxR_C_like"/>
    <property type="match status" value="1"/>
</dbReference>
<dbReference type="PROSITE" id="PS00622">
    <property type="entry name" value="HTH_LUXR_1"/>
    <property type="match status" value="1"/>
</dbReference>
<evidence type="ECO:0000256" key="4">
    <source>
        <dbReference type="PROSITE-ProRule" id="PRU00169"/>
    </source>
</evidence>
<organism evidence="7 8">
    <name type="scientific">Candidatus Methylophosphatis roskildensis</name>
    <dbReference type="NCBI Taxonomy" id="2899263"/>
    <lineage>
        <taxon>Bacteria</taxon>
        <taxon>Pseudomonadati</taxon>
        <taxon>Pseudomonadota</taxon>
        <taxon>Betaproteobacteria</taxon>
        <taxon>Nitrosomonadales</taxon>
        <taxon>Sterolibacteriaceae</taxon>
        <taxon>Candidatus Methylophosphatis</taxon>
    </lineage>
</organism>
<dbReference type="Gene3D" id="1.10.10.10">
    <property type="entry name" value="Winged helix-like DNA-binding domain superfamily/Winged helix DNA-binding domain"/>
    <property type="match status" value="1"/>
</dbReference>
<keyword evidence="3" id="KW-0804">Transcription</keyword>
<reference evidence="7" key="1">
    <citation type="submission" date="2020-10" db="EMBL/GenBank/DDBJ databases">
        <title>Connecting structure to function with the recovery of over 1000 high-quality activated sludge metagenome-assembled genomes encoding full-length rRNA genes using long-read sequencing.</title>
        <authorList>
            <person name="Singleton C.M."/>
            <person name="Petriglieri F."/>
            <person name="Kristensen J.M."/>
            <person name="Kirkegaard R.H."/>
            <person name="Michaelsen T.Y."/>
            <person name="Andersen M.H."/>
            <person name="Karst S.M."/>
            <person name="Dueholm M.S."/>
            <person name="Nielsen P.H."/>
            <person name="Albertsen M."/>
        </authorList>
    </citation>
    <scope>NUCLEOTIDE SEQUENCE</scope>
    <source>
        <strain evidence="7">Bjer_18-Q3-R1-45_BAT3C.347</strain>
    </source>
</reference>
<evidence type="ECO:0000256" key="2">
    <source>
        <dbReference type="ARBA" id="ARBA00023125"/>
    </source>
</evidence>
<dbReference type="InterPro" id="IPR011006">
    <property type="entry name" value="CheY-like_superfamily"/>
</dbReference>
<dbReference type="SMART" id="SM00421">
    <property type="entry name" value="HTH_LUXR"/>
    <property type="match status" value="1"/>
</dbReference>
<dbReference type="Pfam" id="PF00196">
    <property type="entry name" value="GerE"/>
    <property type="match status" value="1"/>
</dbReference>
<accession>A0A9D7E6A4</accession>
<dbReference type="InterPro" id="IPR001789">
    <property type="entry name" value="Sig_transdc_resp-reg_receiver"/>
</dbReference>
<dbReference type="EMBL" id="JADJEV010000003">
    <property type="protein sequence ID" value="MBK6973670.1"/>
    <property type="molecule type" value="Genomic_DNA"/>
</dbReference>
<dbReference type="Gene3D" id="3.40.50.2300">
    <property type="match status" value="1"/>
</dbReference>
<dbReference type="InterPro" id="IPR016032">
    <property type="entry name" value="Sig_transdc_resp-reg_C-effctor"/>
</dbReference>
<keyword evidence="4" id="KW-0597">Phosphoprotein</keyword>
<proteinExistence type="predicted"/>
<feature type="domain" description="HTH luxR-type" evidence="5">
    <location>
        <begin position="135"/>
        <end position="200"/>
    </location>
</feature>
<dbReference type="Pfam" id="PF00072">
    <property type="entry name" value="Response_reg"/>
    <property type="match status" value="1"/>
</dbReference>